<dbReference type="NCBIfam" id="TIGR01668">
    <property type="entry name" value="YqeG_hyp_ppase"/>
    <property type="match status" value="1"/>
</dbReference>
<accession>A0A645FIK5</accession>
<comment type="caution">
    <text evidence="1">The sequence shown here is derived from an EMBL/GenBank/DDBJ whole genome shotgun (WGS) entry which is preliminary data.</text>
</comment>
<name>A0A645FIK5_9ZZZZ</name>
<dbReference type="Gene3D" id="3.40.50.1000">
    <property type="entry name" value="HAD superfamily/HAD-like"/>
    <property type="match status" value="1"/>
</dbReference>
<protein>
    <submittedName>
        <fullName evidence="1">Phosphoglycolate phosphatase</fullName>
        <ecNumber evidence="1">3.1.3.18</ecNumber>
    </submittedName>
</protein>
<dbReference type="InterPro" id="IPR023214">
    <property type="entry name" value="HAD_sf"/>
</dbReference>
<dbReference type="NCBIfam" id="TIGR01662">
    <property type="entry name" value="HAD-SF-IIIA"/>
    <property type="match status" value="1"/>
</dbReference>
<dbReference type="SUPFAM" id="SSF56784">
    <property type="entry name" value="HAD-like"/>
    <property type="match status" value="1"/>
</dbReference>
<dbReference type="EMBL" id="VSSQ01058345">
    <property type="protein sequence ID" value="MPN12073.1"/>
    <property type="molecule type" value="Genomic_DNA"/>
</dbReference>
<dbReference type="InterPro" id="IPR036412">
    <property type="entry name" value="HAD-like_sf"/>
</dbReference>
<dbReference type="EC" id="3.1.3.18" evidence="1"/>
<dbReference type="AlphaFoldDB" id="A0A645FIK5"/>
<proteinExistence type="predicted"/>
<dbReference type="GO" id="GO:0008967">
    <property type="term" value="F:phosphoglycolate phosphatase activity"/>
    <property type="evidence" value="ECO:0007669"/>
    <property type="project" value="UniProtKB-EC"/>
</dbReference>
<reference evidence="1" key="1">
    <citation type="submission" date="2019-08" db="EMBL/GenBank/DDBJ databases">
        <authorList>
            <person name="Kucharzyk K."/>
            <person name="Murdoch R.W."/>
            <person name="Higgins S."/>
            <person name="Loffler F."/>
        </authorList>
    </citation>
    <scope>NUCLEOTIDE SEQUENCE</scope>
</reference>
<keyword evidence="1" id="KW-0378">Hydrolase</keyword>
<dbReference type="GO" id="GO:0008962">
    <property type="term" value="F:phosphatidylglycerophosphatase activity"/>
    <property type="evidence" value="ECO:0007669"/>
    <property type="project" value="InterPro"/>
</dbReference>
<evidence type="ECO:0000313" key="1">
    <source>
        <dbReference type="EMBL" id="MPN12073.1"/>
    </source>
</evidence>
<gene>
    <name evidence="1" type="primary">gph_72</name>
    <name evidence="1" type="ORF">SDC9_159383</name>
</gene>
<dbReference type="InterPro" id="IPR010021">
    <property type="entry name" value="PGPP1/Gep4"/>
</dbReference>
<sequence length="169" mass="19387">MSLFVPDYIFKSIDCIDPQFLRAHGIRALVLDVDNTLTAHGSQHLAPHVEHWLQQMRQAGVEMRICSNNFEKRVRPFAEKIGLPFVSFSLKPASRGLRLARRAFGLRKKEIALVGDQIFTDVLAAKLYGMPVLMVQPLAPDIKWNIRLKRHLEKPFLATYYKKGGKLYE</sequence>
<organism evidence="1">
    <name type="scientific">bioreactor metagenome</name>
    <dbReference type="NCBI Taxonomy" id="1076179"/>
    <lineage>
        <taxon>unclassified sequences</taxon>
        <taxon>metagenomes</taxon>
        <taxon>ecological metagenomes</taxon>
    </lineage>
</organism>
<dbReference type="InterPro" id="IPR006549">
    <property type="entry name" value="HAD-SF_hydro_IIIA"/>
</dbReference>
<dbReference type="Pfam" id="PF00702">
    <property type="entry name" value="Hydrolase"/>
    <property type="match status" value="1"/>
</dbReference>